<dbReference type="InterPro" id="IPR000415">
    <property type="entry name" value="Nitroreductase-like"/>
</dbReference>
<dbReference type="EMBL" id="MWAK01000004">
    <property type="protein sequence ID" value="OPZ93865.1"/>
    <property type="molecule type" value="Genomic_DNA"/>
</dbReference>
<dbReference type="SUPFAM" id="SSF55469">
    <property type="entry name" value="FMN-dependent nitroreductase-like"/>
    <property type="match status" value="1"/>
</dbReference>
<dbReference type="PANTHER" id="PTHR43673:SF10">
    <property type="entry name" value="NADH DEHYDROGENASE_NAD(P)H NITROREDUCTASE XCC3605-RELATED"/>
    <property type="match status" value="1"/>
</dbReference>
<evidence type="ECO:0000313" key="4">
    <source>
        <dbReference type="EMBL" id="OPZ93865.1"/>
    </source>
</evidence>
<dbReference type="Proteomes" id="UP000485484">
    <property type="component" value="Unassembled WGS sequence"/>
</dbReference>
<comment type="caution">
    <text evidence="4">The sequence shown here is derived from an EMBL/GenBank/DDBJ whole genome shotgun (WGS) entry which is preliminary data.</text>
</comment>
<organism evidence="4">
    <name type="scientific">candidate division TA06 bacterium ADurb.Bin417</name>
    <dbReference type="NCBI Taxonomy" id="1852828"/>
    <lineage>
        <taxon>Bacteria</taxon>
        <taxon>Bacteria division TA06</taxon>
    </lineage>
</organism>
<reference evidence="4" key="1">
    <citation type="submission" date="2017-02" db="EMBL/GenBank/DDBJ databases">
        <title>Delving into the versatile metabolic prowess of the omnipresent phylum Bacteroidetes.</title>
        <authorList>
            <person name="Nobu M.K."/>
            <person name="Mei R."/>
            <person name="Narihiro T."/>
            <person name="Kuroda K."/>
            <person name="Liu W.-T."/>
        </authorList>
    </citation>
    <scope>NUCLEOTIDE SEQUENCE</scope>
    <source>
        <strain evidence="4">ADurb.Bin417</strain>
    </source>
</reference>
<dbReference type="InterPro" id="IPR029479">
    <property type="entry name" value="Nitroreductase"/>
</dbReference>
<evidence type="ECO:0000259" key="3">
    <source>
        <dbReference type="Pfam" id="PF00881"/>
    </source>
</evidence>
<dbReference type="PANTHER" id="PTHR43673">
    <property type="entry name" value="NAD(P)H NITROREDUCTASE YDGI-RELATED"/>
    <property type="match status" value="1"/>
</dbReference>
<accession>A0A1V5ML66</accession>
<protein>
    <submittedName>
        <fullName evidence="4">NADH dehydrogenase</fullName>
        <ecNumber evidence="4">1.6.99.3</ecNumber>
    </submittedName>
</protein>
<proteinExistence type="inferred from homology"/>
<dbReference type="Pfam" id="PF00881">
    <property type="entry name" value="Nitroreductase"/>
    <property type="match status" value="1"/>
</dbReference>
<evidence type="ECO:0000256" key="2">
    <source>
        <dbReference type="ARBA" id="ARBA00023002"/>
    </source>
</evidence>
<evidence type="ECO:0000256" key="1">
    <source>
        <dbReference type="ARBA" id="ARBA00007118"/>
    </source>
</evidence>
<dbReference type="AlphaFoldDB" id="A0A1V5ML66"/>
<dbReference type="Gene3D" id="3.40.109.10">
    <property type="entry name" value="NADH Oxidase"/>
    <property type="match status" value="1"/>
</dbReference>
<sequence length="171" mass="19147">MDFQEVIRTRRSIRSFSNRPVPEETLDRILDSARIAPSGNNRQPWKFVVVRDPALKQQIAEAAYQQDFIARAPVLVACCGRRYACPYEPHGDLAYLVDCVIAIDHLVLAARAESVGSCWVGALHAGPIDRLLNLDRAFTTLMLVPLGYPARDGAFTETDDRKPLRETVVKL</sequence>
<name>A0A1V5ML66_UNCT6</name>
<dbReference type="EC" id="1.6.99.3" evidence="4"/>
<keyword evidence="2 4" id="KW-0560">Oxidoreductase</keyword>
<comment type="similarity">
    <text evidence="1">Belongs to the nitroreductase family.</text>
</comment>
<gene>
    <name evidence="4" type="primary">nox_1</name>
    <name evidence="4" type="ORF">BWY73_00063</name>
</gene>
<feature type="domain" description="Nitroreductase" evidence="3">
    <location>
        <begin position="7"/>
        <end position="66"/>
    </location>
</feature>
<dbReference type="GO" id="GO:0016491">
    <property type="term" value="F:oxidoreductase activity"/>
    <property type="evidence" value="ECO:0007669"/>
    <property type="project" value="UniProtKB-KW"/>
</dbReference>